<name>A0ABQ7BXV0_BRACR</name>
<gene>
    <name evidence="1" type="ORF">DY000_02005685</name>
</gene>
<comment type="caution">
    <text evidence="1">The sequence shown here is derived from an EMBL/GenBank/DDBJ whole genome shotgun (WGS) entry which is preliminary data.</text>
</comment>
<organism evidence="1 2">
    <name type="scientific">Brassica cretica</name>
    <name type="common">Mustard</name>
    <dbReference type="NCBI Taxonomy" id="69181"/>
    <lineage>
        <taxon>Eukaryota</taxon>
        <taxon>Viridiplantae</taxon>
        <taxon>Streptophyta</taxon>
        <taxon>Embryophyta</taxon>
        <taxon>Tracheophyta</taxon>
        <taxon>Spermatophyta</taxon>
        <taxon>Magnoliopsida</taxon>
        <taxon>eudicotyledons</taxon>
        <taxon>Gunneridae</taxon>
        <taxon>Pentapetalae</taxon>
        <taxon>rosids</taxon>
        <taxon>malvids</taxon>
        <taxon>Brassicales</taxon>
        <taxon>Brassicaceae</taxon>
        <taxon>Brassiceae</taxon>
        <taxon>Brassica</taxon>
    </lineage>
</organism>
<evidence type="ECO:0000313" key="1">
    <source>
        <dbReference type="EMBL" id="KAF3544671.1"/>
    </source>
</evidence>
<accession>A0ABQ7BXV0</accession>
<keyword evidence="2" id="KW-1185">Reference proteome</keyword>
<evidence type="ECO:0000313" key="2">
    <source>
        <dbReference type="Proteomes" id="UP000266723"/>
    </source>
</evidence>
<sequence>MYSIEKRKTQSTRELFTQTSLPTVWGEIKTLKQSLAQNQYKDSVSFNTNREQLSTVSVTIVAEKSLFLPDFVSFVYSIEKRKTQSTRELFTQTSLPTVWGEIKTLKQSLAQNQYKDSVSFNTSKRISPSDKCKDNL</sequence>
<protein>
    <submittedName>
        <fullName evidence="1">Uncharacterized protein</fullName>
    </submittedName>
</protein>
<dbReference type="Proteomes" id="UP000266723">
    <property type="component" value="Unassembled WGS sequence"/>
</dbReference>
<reference evidence="1 2" key="1">
    <citation type="journal article" date="2020" name="BMC Genomics">
        <title>Intraspecific diversification of the crop wild relative Brassica cretica Lam. using demographic model selection.</title>
        <authorList>
            <person name="Kioukis A."/>
            <person name="Michalopoulou V.A."/>
            <person name="Briers L."/>
            <person name="Pirintsos S."/>
            <person name="Studholme D.J."/>
            <person name="Pavlidis P."/>
            <person name="Sarris P.F."/>
        </authorList>
    </citation>
    <scope>NUCLEOTIDE SEQUENCE [LARGE SCALE GENOMIC DNA]</scope>
    <source>
        <strain evidence="2">cv. PFS-1207/04</strain>
    </source>
</reference>
<proteinExistence type="predicted"/>
<dbReference type="EMBL" id="QGKV02000832">
    <property type="protein sequence ID" value="KAF3544671.1"/>
    <property type="molecule type" value="Genomic_DNA"/>
</dbReference>